<dbReference type="SUPFAM" id="SSF52540">
    <property type="entry name" value="P-loop containing nucleoside triphosphate hydrolases"/>
    <property type="match status" value="1"/>
</dbReference>
<feature type="region of interest" description="Disordered" evidence="1">
    <location>
        <begin position="347"/>
        <end position="418"/>
    </location>
</feature>
<gene>
    <name evidence="2" type="ORF">SAMN05216251_11233</name>
</gene>
<feature type="compositionally biased region" description="Polar residues" evidence="1">
    <location>
        <begin position="28"/>
        <end position="40"/>
    </location>
</feature>
<feature type="compositionally biased region" description="Polar residues" evidence="1">
    <location>
        <begin position="763"/>
        <end position="780"/>
    </location>
</feature>
<sequence length="926" mass="95165">MDHLTGEPADERPIPASDGLPQHEQHKQLQPHQSLQPQRQTGRDPFAADGFAPPEPGPAETTLALSRGPRAARDPLAADLGAPSGGNARVLRVTTSDFLLTVNPVDGTEVTLCPPADRPVPRRRTREERAAHLAAGRPSPPPGPPAPELPLLERDEERERLIRLLARGRSVRVTGPSGAGRTALLESVANACADLAPDGVLWLSGYRRTPADVLQELFATVYTADGHRPDRAELPGLLRETGAVVVVDDLEFGGAALEELLSAAPECAFLMSATPDITAPSADSMIEEVFLSGLTRVACVDLLQFVTGRPLGEDETAWAADLWFESEGLPLRFVQAGALLRQRDALRQPPEPDWDDSVWENGSPAAQGPDTPPIPDLTGFEILEGPDAPPGPGAEDPADALPHGLDTGETPAIAIPPVAPVPGTPAAYAGPPVEVPLPSLAESAAPAELLASRLSESAREALAFAVALDGECPHPSHLPALVGDTHGDAALGELTAVGLAVPVAAHFRLAAGVVQQIAPRFTADGELSEVQAHTAALHYAWWTGHPSVAPERAAAESEAILAAMSACRDNGNPSAAVLLARTVAPAFAAALHWGAWERALRIGQEAARLSGEVAEEAYFHHELGVLSLCTGHTDRARAELEASIALRGALADRQGTVVGRRTLALVNDRDGGGTSHLPAALLELPPGGGMSSTTPLAPVPSTSPLTVISKGGGGAAPRHDDEEPGPRRLAIVGTRRNLMAVATGVVLAGVLGTIVTLGATSGKGDNSTPNQVQPIESAQQDDPATDTPSDATETDGPTAPSPSATSTSPTPSTPGTTVGTTTAPGYGATTAPGGDTTSAPGTTPTPPRNTHTSKPPTKPTGKPTTTPPTEPTTTPPTDPTTSPPTDPTTPPTTSPAAGEAPAPSSLNPSDTTAVHPSSTFAPPTTG</sequence>
<dbReference type="RefSeq" id="WP_093715096.1">
    <property type="nucleotide sequence ID" value="NZ_FONG01000012.1"/>
</dbReference>
<feature type="compositionally biased region" description="Low complexity" evidence="1">
    <location>
        <begin position="393"/>
        <end position="402"/>
    </location>
</feature>
<feature type="region of interest" description="Disordered" evidence="1">
    <location>
        <begin position="111"/>
        <end position="153"/>
    </location>
</feature>
<feature type="compositionally biased region" description="Pro residues" evidence="1">
    <location>
        <begin position="138"/>
        <end position="148"/>
    </location>
</feature>
<keyword evidence="3" id="KW-1185">Reference proteome</keyword>
<proteinExistence type="predicted"/>
<feature type="region of interest" description="Disordered" evidence="1">
    <location>
        <begin position="688"/>
        <end position="726"/>
    </location>
</feature>
<organism evidence="2 3">
    <name type="scientific">Actinacidiphila alni</name>
    <dbReference type="NCBI Taxonomy" id="380248"/>
    <lineage>
        <taxon>Bacteria</taxon>
        <taxon>Bacillati</taxon>
        <taxon>Actinomycetota</taxon>
        <taxon>Actinomycetes</taxon>
        <taxon>Kitasatosporales</taxon>
        <taxon>Streptomycetaceae</taxon>
        <taxon>Actinacidiphila</taxon>
    </lineage>
</organism>
<feature type="compositionally biased region" description="Low complexity" evidence="1">
    <location>
        <begin position="781"/>
        <end position="842"/>
    </location>
</feature>
<feature type="compositionally biased region" description="Low complexity" evidence="1">
    <location>
        <begin position="894"/>
        <end position="904"/>
    </location>
</feature>
<dbReference type="InterPro" id="IPR027417">
    <property type="entry name" value="P-loop_NTPase"/>
</dbReference>
<evidence type="ECO:0008006" key="4">
    <source>
        <dbReference type="Google" id="ProtNLM"/>
    </source>
</evidence>
<feature type="compositionally biased region" description="Pro residues" evidence="1">
    <location>
        <begin position="865"/>
        <end position="893"/>
    </location>
</feature>
<feature type="compositionally biased region" description="Polar residues" evidence="1">
    <location>
        <begin position="691"/>
        <end position="706"/>
    </location>
</feature>
<dbReference type="AlphaFoldDB" id="A0A1I2HZL0"/>
<protein>
    <recommendedName>
        <fullName evidence="4">AAA family ATPase</fullName>
    </recommendedName>
</protein>
<reference evidence="2 3" key="1">
    <citation type="submission" date="2016-10" db="EMBL/GenBank/DDBJ databases">
        <authorList>
            <person name="de Groot N.N."/>
        </authorList>
    </citation>
    <scope>NUCLEOTIDE SEQUENCE [LARGE SCALE GENOMIC DNA]</scope>
    <source>
        <strain evidence="2 3">CGMCC 4.3510</strain>
    </source>
</reference>
<dbReference type="STRING" id="380248.SAMN05216251_11233"/>
<dbReference type="Gene3D" id="3.40.50.300">
    <property type="entry name" value="P-loop containing nucleotide triphosphate hydrolases"/>
    <property type="match status" value="1"/>
</dbReference>
<feature type="compositionally biased region" description="Polar residues" evidence="1">
    <location>
        <begin position="905"/>
        <end position="926"/>
    </location>
</feature>
<feature type="compositionally biased region" description="Basic and acidic residues" evidence="1">
    <location>
        <begin position="1"/>
        <end position="13"/>
    </location>
</feature>
<feature type="region of interest" description="Disordered" evidence="1">
    <location>
        <begin position="1"/>
        <end position="69"/>
    </location>
</feature>
<dbReference type="Proteomes" id="UP000199323">
    <property type="component" value="Unassembled WGS sequence"/>
</dbReference>
<feature type="compositionally biased region" description="Basic and acidic residues" evidence="1">
    <location>
        <begin position="717"/>
        <end position="726"/>
    </location>
</feature>
<evidence type="ECO:0000313" key="2">
    <source>
        <dbReference type="EMBL" id="SFF34803.1"/>
    </source>
</evidence>
<feature type="compositionally biased region" description="Low complexity" evidence="1">
    <location>
        <begin position="852"/>
        <end position="864"/>
    </location>
</feature>
<dbReference type="EMBL" id="FONG01000012">
    <property type="protein sequence ID" value="SFF34803.1"/>
    <property type="molecule type" value="Genomic_DNA"/>
</dbReference>
<evidence type="ECO:0000313" key="3">
    <source>
        <dbReference type="Proteomes" id="UP000199323"/>
    </source>
</evidence>
<dbReference type="OrthoDB" id="3846495at2"/>
<accession>A0A1I2HZL0</accession>
<name>A0A1I2HZL0_9ACTN</name>
<feature type="region of interest" description="Disordered" evidence="1">
    <location>
        <begin position="759"/>
        <end position="926"/>
    </location>
</feature>
<evidence type="ECO:0000256" key="1">
    <source>
        <dbReference type="SAM" id="MobiDB-lite"/>
    </source>
</evidence>